<feature type="non-terminal residue" evidence="4">
    <location>
        <position position="1"/>
    </location>
</feature>
<keyword evidence="3" id="KW-1185">Reference proteome</keyword>
<dbReference type="SUPFAM" id="SSF50729">
    <property type="entry name" value="PH domain-like"/>
    <property type="match status" value="1"/>
</dbReference>
<dbReference type="Proteomes" id="UP000504611">
    <property type="component" value="Unplaced"/>
</dbReference>
<name>A0A6I9N6N8_9TELE</name>
<protein>
    <submittedName>
        <fullName evidence="4">A-kinase anchor protein 13-like</fullName>
    </submittedName>
</protein>
<dbReference type="GO" id="GO:0016020">
    <property type="term" value="C:membrane"/>
    <property type="evidence" value="ECO:0007669"/>
    <property type="project" value="TreeGrafter"/>
</dbReference>
<dbReference type="InterPro" id="IPR011993">
    <property type="entry name" value="PH-like_dom_sf"/>
</dbReference>
<dbReference type="InterPro" id="IPR041020">
    <property type="entry name" value="PH_16"/>
</dbReference>
<evidence type="ECO:0000313" key="4">
    <source>
        <dbReference type="RefSeq" id="XP_010772197.1"/>
    </source>
</evidence>
<keyword evidence="1" id="KW-0344">Guanine-nucleotide releasing factor</keyword>
<dbReference type="KEGG" id="ncc:104947798"/>
<dbReference type="AlphaFoldDB" id="A0A6I9N6N8"/>
<dbReference type="Gene3D" id="1.10.287.2510">
    <property type="match status" value="1"/>
</dbReference>
<dbReference type="Pfam" id="PF17838">
    <property type="entry name" value="PH_16"/>
    <property type="match status" value="1"/>
</dbReference>
<dbReference type="GO" id="GO:0005085">
    <property type="term" value="F:guanyl-nucleotide exchange factor activity"/>
    <property type="evidence" value="ECO:0007669"/>
    <property type="project" value="UniProtKB-KW"/>
</dbReference>
<evidence type="ECO:0000256" key="1">
    <source>
        <dbReference type="ARBA" id="ARBA00022658"/>
    </source>
</evidence>
<dbReference type="Gene3D" id="2.30.29.30">
    <property type="entry name" value="Pleckstrin-homology domain (PH domain)/Phosphotyrosine-binding domain (PTB)"/>
    <property type="match status" value="1"/>
</dbReference>
<evidence type="ECO:0000313" key="3">
    <source>
        <dbReference type="Proteomes" id="UP000504611"/>
    </source>
</evidence>
<organism evidence="3 4">
    <name type="scientific">Notothenia coriiceps</name>
    <name type="common">black rockcod</name>
    <dbReference type="NCBI Taxonomy" id="8208"/>
    <lineage>
        <taxon>Eukaryota</taxon>
        <taxon>Metazoa</taxon>
        <taxon>Chordata</taxon>
        <taxon>Craniata</taxon>
        <taxon>Vertebrata</taxon>
        <taxon>Euteleostomi</taxon>
        <taxon>Actinopterygii</taxon>
        <taxon>Neopterygii</taxon>
        <taxon>Teleostei</taxon>
        <taxon>Neoteleostei</taxon>
        <taxon>Acanthomorphata</taxon>
        <taxon>Eupercaria</taxon>
        <taxon>Perciformes</taxon>
        <taxon>Notothenioidei</taxon>
        <taxon>Nototheniidae</taxon>
        <taxon>Notothenia</taxon>
    </lineage>
</organism>
<sequence length="123" mass="14026">SEEDHEDLSLAVRLVKEVIAAVDSKVNDHEKRKRLKDFHGRMDSKSIMMMKSGQIFAREDLLRRRLVHDGGLQLKNVQGRLKDVHALLLSDVFVFLQEKDQKYIFSMLVPSSPSSSSPPSSLH</sequence>
<dbReference type="GO" id="GO:0043123">
    <property type="term" value="P:positive regulation of canonical NF-kappaB signal transduction"/>
    <property type="evidence" value="ECO:0007669"/>
    <property type="project" value="TreeGrafter"/>
</dbReference>
<dbReference type="GO" id="GO:0035023">
    <property type="term" value="P:regulation of Rho protein signal transduction"/>
    <property type="evidence" value="ECO:0007669"/>
    <property type="project" value="TreeGrafter"/>
</dbReference>
<dbReference type="PANTHER" id="PTHR13944">
    <property type="entry name" value="AGAP007712-PA"/>
    <property type="match status" value="1"/>
</dbReference>
<proteinExistence type="predicted"/>
<feature type="domain" description="ARHGEF1-like PH" evidence="2">
    <location>
        <begin position="51"/>
        <end position="109"/>
    </location>
</feature>
<dbReference type="GO" id="GO:0071875">
    <property type="term" value="P:adrenergic receptor signaling pathway"/>
    <property type="evidence" value="ECO:0007669"/>
    <property type="project" value="TreeGrafter"/>
</dbReference>
<dbReference type="GO" id="GO:0015629">
    <property type="term" value="C:actin cytoskeleton"/>
    <property type="evidence" value="ECO:0007669"/>
    <property type="project" value="TreeGrafter"/>
</dbReference>
<reference evidence="4" key="1">
    <citation type="submission" date="2025-08" db="UniProtKB">
        <authorList>
            <consortium name="RefSeq"/>
        </authorList>
    </citation>
    <scope>IDENTIFICATION</scope>
    <source>
        <tissue evidence="4">Muscle</tissue>
    </source>
</reference>
<dbReference type="InterPro" id="IPR051632">
    <property type="entry name" value="Rho_GEF"/>
</dbReference>
<evidence type="ECO:0000259" key="2">
    <source>
        <dbReference type="Pfam" id="PF17838"/>
    </source>
</evidence>
<gene>
    <name evidence="4" type="primary">LOC104947798</name>
</gene>
<dbReference type="OrthoDB" id="28045at2759"/>
<dbReference type="RefSeq" id="XP_010772197.1">
    <property type="nucleotide sequence ID" value="XM_010773895.1"/>
</dbReference>
<dbReference type="PANTHER" id="PTHR13944:SF18">
    <property type="entry name" value="A-KINASE ANCHOR PROTEIN 13"/>
    <property type="match status" value="1"/>
</dbReference>
<dbReference type="GeneID" id="104947798"/>
<dbReference type="GO" id="GO:0005078">
    <property type="term" value="F:MAP-kinase scaffold activity"/>
    <property type="evidence" value="ECO:0007669"/>
    <property type="project" value="TreeGrafter"/>
</dbReference>
<accession>A0A6I9N6N8</accession>